<dbReference type="InterPro" id="IPR012373">
    <property type="entry name" value="Ferrdict_sens_TM"/>
</dbReference>
<gene>
    <name evidence="4" type="ORF">ABV298_30500</name>
</gene>
<dbReference type="GO" id="GO:0016989">
    <property type="term" value="F:sigma factor antagonist activity"/>
    <property type="evidence" value="ECO:0007669"/>
    <property type="project" value="TreeGrafter"/>
</dbReference>
<reference evidence="4" key="1">
    <citation type="submission" date="2024-06" db="EMBL/GenBank/DDBJ databases">
        <title>Sequencing and assembly of the genome of Dyadobacter sp. strain 676, a symbiont of Cyamopsis tetragonoloba.</title>
        <authorList>
            <person name="Guro P."/>
            <person name="Sazanova A."/>
            <person name="Kuznetsova I."/>
            <person name="Belimov A."/>
            <person name="Safronova V."/>
        </authorList>
    </citation>
    <scope>NUCLEOTIDE SEQUENCE</scope>
    <source>
        <strain evidence="4">676</strain>
    </source>
</reference>
<dbReference type="PANTHER" id="PTHR30273:SF2">
    <property type="entry name" value="PROTEIN FECR"/>
    <property type="match status" value="1"/>
</dbReference>
<name>A0AAU8FMD8_9BACT</name>
<dbReference type="PANTHER" id="PTHR30273">
    <property type="entry name" value="PERIPLASMIC SIGNAL SENSOR AND SIGMA FACTOR ACTIVATOR FECR-RELATED"/>
    <property type="match status" value="1"/>
</dbReference>
<proteinExistence type="predicted"/>
<dbReference type="InterPro" id="IPR032508">
    <property type="entry name" value="FecR_C"/>
</dbReference>
<keyword evidence="1" id="KW-1133">Transmembrane helix</keyword>
<dbReference type="EMBL" id="CP159289">
    <property type="protein sequence ID" value="XCH24578.1"/>
    <property type="molecule type" value="Genomic_DNA"/>
</dbReference>
<dbReference type="Pfam" id="PF16344">
    <property type="entry name" value="FecR_C"/>
    <property type="match status" value="1"/>
</dbReference>
<accession>A0AAU8FMD8</accession>
<organism evidence="4">
    <name type="scientific">Dyadobacter sp. 676</name>
    <dbReference type="NCBI Taxonomy" id="3088362"/>
    <lineage>
        <taxon>Bacteria</taxon>
        <taxon>Pseudomonadati</taxon>
        <taxon>Bacteroidota</taxon>
        <taxon>Cytophagia</taxon>
        <taxon>Cytophagales</taxon>
        <taxon>Spirosomataceae</taxon>
        <taxon>Dyadobacter</taxon>
    </lineage>
</organism>
<dbReference type="RefSeq" id="WP_353719893.1">
    <property type="nucleotide sequence ID" value="NZ_CP159289.1"/>
</dbReference>
<keyword evidence="1" id="KW-0472">Membrane</keyword>
<evidence type="ECO:0000259" key="3">
    <source>
        <dbReference type="Pfam" id="PF16344"/>
    </source>
</evidence>
<keyword evidence="1" id="KW-0812">Transmembrane</keyword>
<sequence>MNPDYTAFGTVDFAVDDRFLSYYFKPDSASRQFWDAWLAAHPDKESEWQEARRLVEAVVLGLSDYARTYLSEEAEAELLARIQATNRMHNRPRFLGTRSLTRVAVAASIVIALVGGSFWFLKTSSVRRGSYAEKVGGMPRGMKEWANRGGSPETFTLPDSSKVTLSPGSRISFPKNYGLANRPTWLSGHAVFDVSRNPRKPFLVYSGEVVTKVLGTKFEVSAFDHDRDVTVSVISGQVSVYERKAASKPTAATHSGVLLAPNQQVVFVRRTGQFNKALVSNPSVIASGTASFIYDEQRVAQVLDDIARAYGVEIVYSREILEHCYLTADLARETLQEKLDIICRSINADYEIVEAQIIINSAGCKIN</sequence>
<feature type="domain" description="Protein FecR C-terminal" evidence="3">
    <location>
        <begin position="292"/>
        <end position="359"/>
    </location>
</feature>
<dbReference type="PIRSF" id="PIRSF018266">
    <property type="entry name" value="FecR"/>
    <property type="match status" value="1"/>
</dbReference>
<dbReference type="Gene3D" id="3.55.50.30">
    <property type="match status" value="1"/>
</dbReference>
<dbReference type="InterPro" id="IPR006860">
    <property type="entry name" value="FecR"/>
</dbReference>
<evidence type="ECO:0000313" key="4">
    <source>
        <dbReference type="EMBL" id="XCH24578.1"/>
    </source>
</evidence>
<protein>
    <submittedName>
        <fullName evidence="4">FecR domain-containing protein</fullName>
    </submittedName>
</protein>
<dbReference type="AlphaFoldDB" id="A0AAU8FMD8"/>
<feature type="transmembrane region" description="Helical" evidence="1">
    <location>
        <begin position="100"/>
        <end position="121"/>
    </location>
</feature>
<evidence type="ECO:0000256" key="1">
    <source>
        <dbReference type="SAM" id="Phobius"/>
    </source>
</evidence>
<evidence type="ECO:0000259" key="2">
    <source>
        <dbReference type="Pfam" id="PF04773"/>
    </source>
</evidence>
<feature type="domain" description="FecR protein" evidence="2">
    <location>
        <begin position="152"/>
        <end position="238"/>
    </location>
</feature>
<dbReference type="Pfam" id="PF04773">
    <property type="entry name" value="FecR"/>
    <property type="match status" value="1"/>
</dbReference>
<dbReference type="Gene3D" id="2.60.120.1440">
    <property type="match status" value="1"/>
</dbReference>